<evidence type="ECO:0000256" key="1">
    <source>
        <dbReference type="ARBA" id="ARBA00012513"/>
    </source>
</evidence>
<keyword evidence="2" id="KW-0723">Serine/threonine-protein kinase</keyword>
<dbReference type="EMBL" id="CAUEEQ010033895">
    <property type="protein sequence ID" value="CAJ0951796.1"/>
    <property type="molecule type" value="Genomic_DNA"/>
</dbReference>
<organism evidence="10 11">
    <name type="scientific">Ranitomeya imitator</name>
    <name type="common">mimic poison frog</name>
    <dbReference type="NCBI Taxonomy" id="111125"/>
    <lineage>
        <taxon>Eukaryota</taxon>
        <taxon>Metazoa</taxon>
        <taxon>Chordata</taxon>
        <taxon>Craniata</taxon>
        <taxon>Vertebrata</taxon>
        <taxon>Euteleostomi</taxon>
        <taxon>Amphibia</taxon>
        <taxon>Batrachia</taxon>
        <taxon>Anura</taxon>
        <taxon>Neobatrachia</taxon>
        <taxon>Hyloidea</taxon>
        <taxon>Dendrobatidae</taxon>
        <taxon>Dendrobatinae</taxon>
        <taxon>Ranitomeya</taxon>
    </lineage>
</organism>
<evidence type="ECO:0000256" key="8">
    <source>
        <dbReference type="ARBA" id="ARBA00048679"/>
    </source>
</evidence>
<dbReference type="SUPFAM" id="SSF56112">
    <property type="entry name" value="Protein kinase-like (PK-like)"/>
    <property type="match status" value="1"/>
</dbReference>
<comment type="catalytic activity">
    <reaction evidence="7">
        <text>L-threonyl-[protein] + ATP = O-phospho-L-threonyl-[protein] + ADP + H(+)</text>
        <dbReference type="Rhea" id="RHEA:46608"/>
        <dbReference type="Rhea" id="RHEA-COMP:11060"/>
        <dbReference type="Rhea" id="RHEA-COMP:11605"/>
        <dbReference type="ChEBI" id="CHEBI:15378"/>
        <dbReference type="ChEBI" id="CHEBI:30013"/>
        <dbReference type="ChEBI" id="CHEBI:30616"/>
        <dbReference type="ChEBI" id="CHEBI:61977"/>
        <dbReference type="ChEBI" id="CHEBI:456216"/>
        <dbReference type="EC" id="2.7.11.1"/>
    </reaction>
</comment>
<dbReference type="PROSITE" id="PS50011">
    <property type="entry name" value="PROTEIN_KINASE_DOM"/>
    <property type="match status" value="1"/>
</dbReference>
<evidence type="ECO:0000259" key="9">
    <source>
        <dbReference type="PROSITE" id="PS50011"/>
    </source>
</evidence>
<dbReference type="PANTHER" id="PTHR24356">
    <property type="entry name" value="SERINE/THREONINE-PROTEIN KINASE"/>
    <property type="match status" value="1"/>
</dbReference>
<dbReference type="EC" id="2.7.11.1" evidence="1"/>
<evidence type="ECO:0000313" key="10">
    <source>
        <dbReference type="EMBL" id="CAJ0951796.1"/>
    </source>
</evidence>
<accession>A0ABN9LXM6</accession>
<dbReference type="Gene3D" id="1.10.510.10">
    <property type="entry name" value="Transferase(Phosphotransferase) domain 1"/>
    <property type="match status" value="1"/>
</dbReference>
<dbReference type="InterPro" id="IPR015022">
    <property type="entry name" value="MAST_pre-PK_dom"/>
</dbReference>
<dbReference type="InterPro" id="IPR008271">
    <property type="entry name" value="Ser/Thr_kinase_AS"/>
</dbReference>
<evidence type="ECO:0000256" key="2">
    <source>
        <dbReference type="ARBA" id="ARBA00022527"/>
    </source>
</evidence>
<dbReference type="PROSITE" id="PS00108">
    <property type="entry name" value="PROTEIN_KINASE_ST"/>
    <property type="match status" value="1"/>
</dbReference>
<dbReference type="Proteomes" id="UP001176940">
    <property type="component" value="Unassembled WGS sequence"/>
</dbReference>
<gene>
    <name evidence="10" type="ORF">RIMI_LOCUS13613876</name>
</gene>
<dbReference type="InterPro" id="IPR050236">
    <property type="entry name" value="Ser_Thr_kinase_AGC"/>
</dbReference>
<dbReference type="SUPFAM" id="SSF140482">
    <property type="entry name" value="MAST3 pre-PK domain-like"/>
    <property type="match status" value="1"/>
</dbReference>
<keyword evidence="11" id="KW-1185">Reference proteome</keyword>
<keyword evidence="4" id="KW-0547">Nucleotide-binding</keyword>
<keyword evidence="5" id="KW-0418">Kinase</keyword>
<keyword evidence="3" id="KW-0808">Transferase</keyword>
<dbReference type="InterPro" id="IPR023142">
    <property type="entry name" value="MAST_pre-PK_dom_sf"/>
</dbReference>
<comment type="catalytic activity">
    <reaction evidence="8">
        <text>L-seryl-[protein] + ATP = O-phospho-L-seryl-[protein] + ADP + H(+)</text>
        <dbReference type="Rhea" id="RHEA:17989"/>
        <dbReference type="Rhea" id="RHEA-COMP:9863"/>
        <dbReference type="Rhea" id="RHEA-COMP:11604"/>
        <dbReference type="ChEBI" id="CHEBI:15378"/>
        <dbReference type="ChEBI" id="CHEBI:29999"/>
        <dbReference type="ChEBI" id="CHEBI:30616"/>
        <dbReference type="ChEBI" id="CHEBI:83421"/>
        <dbReference type="ChEBI" id="CHEBI:456216"/>
        <dbReference type="EC" id="2.7.11.1"/>
    </reaction>
</comment>
<dbReference type="Gene3D" id="3.30.200.20">
    <property type="entry name" value="Phosphorylase Kinase, domain 1"/>
    <property type="match status" value="1"/>
</dbReference>
<reference evidence="10" key="1">
    <citation type="submission" date="2023-07" db="EMBL/GenBank/DDBJ databases">
        <authorList>
            <person name="Stuckert A."/>
        </authorList>
    </citation>
    <scope>NUCLEOTIDE SEQUENCE</scope>
</reference>
<proteinExistence type="predicted"/>
<dbReference type="InterPro" id="IPR011009">
    <property type="entry name" value="Kinase-like_dom_sf"/>
</dbReference>
<protein>
    <recommendedName>
        <fullName evidence="1">non-specific serine/threonine protein kinase</fullName>
        <ecNumber evidence="1">2.7.11.1</ecNumber>
    </recommendedName>
</protein>
<dbReference type="PANTHER" id="PTHR24356:SF414">
    <property type="entry name" value="NON-SPECIFIC SERINE_THREONINE PROTEIN KINASE"/>
    <property type="match status" value="1"/>
</dbReference>
<evidence type="ECO:0000256" key="3">
    <source>
        <dbReference type="ARBA" id="ARBA00022679"/>
    </source>
</evidence>
<dbReference type="Pfam" id="PF08926">
    <property type="entry name" value="DUF1908"/>
    <property type="match status" value="1"/>
</dbReference>
<feature type="domain" description="Protein kinase" evidence="9">
    <location>
        <begin position="161"/>
        <end position="434"/>
    </location>
</feature>
<evidence type="ECO:0000313" key="11">
    <source>
        <dbReference type="Proteomes" id="UP001176940"/>
    </source>
</evidence>
<name>A0ABN9LXM6_9NEOB</name>
<dbReference type="Pfam" id="PF00069">
    <property type="entry name" value="Pkinase"/>
    <property type="match status" value="1"/>
</dbReference>
<evidence type="ECO:0000256" key="5">
    <source>
        <dbReference type="ARBA" id="ARBA00022777"/>
    </source>
</evidence>
<keyword evidence="6" id="KW-0067">ATP-binding</keyword>
<evidence type="ECO:0000256" key="7">
    <source>
        <dbReference type="ARBA" id="ARBA00047899"/>
    </source>
</evidence>
<dbReference type="InterPro" id="IPR000719">
    <property type="entry name" value="Prot_kinase_dom"/>
</dbReference>
<dbReference type="SMART" id="SM00220">
    <property type="entry name" value="S_TKc"/>
    <property type="match status" value="1"/>
</dbReference>
<dbReference type="Gene3D" id="1.20.1480.20">
    <property type="entry name" value="MAST3 pre-PK domain-like"/>
    <property type="match status" value="1"/>
</dbReference>
<sequence>MSDIPPDNFQGLAQLQGILTAYAPDIVLPLPDGVLSFTYRLVVELVRDCLAKYQQGRISSKYLEHLQENIRTLVQQAEEKSTSGKLAFFTQLAQNVLYILERAAGSLERQDFEPLPYNLWVLDYSEDPGEAAQDNGKKRTGRQAALIGSLTPERNPCKTDYTKIKLFSNGSFGTVHLVRHKDSNQLYAMKKLDREILKNPKTLERAFLERDILTFADCPSVASMLCSFPTTRHLCMVMEYVPGGDCGSLMNILGPLPVPLARTYIAETVLAVEYLHSYGMVHRDLKPENLLVSATGHIKVTDFGLSKLGVIRPTSDTYKPPTEDVTREFRDEEILGTPEYIAPEVILQEGYGRPIDWWSVGIILYEFLLFCVPFKGNSKFKTYSSITRDDITWTFDNRTPPPDAQDMITELLRKDPAHRLGTGGAKEIKMHPFLRDLNFDNLLSKEPHHIPDFKFEEDTGNFELPCGGYQHIDSEEGDTSEGNDWPESLNFISSSQRLSKLCSTNTRVINMKNRSHLQCVPQKVQNTQK</sequence>
<comment type="caution">
    <text evidence="10">The sequence shown here is derived from an EMBL/GenBank/DDBJ whole genome shotgun (WGS) entry which is preliminary data.</text>
</comment>
<evidence type="ECO:0000256" key="6">
    <source>
        <dbReference type="ARBA" id="ARBA00022840"/>
    </source>
</evidence>
<evidence type="ECO:0000256" key="4">
    <source>
        <dbReference type="ARBA" id="ARBA00022741"/>
    </source>
</evidence>